<organism evidence="3 4">
    <name type="scientific">Mycena rosella</name>
    <name type="common">Pink bonnet</name>
    <name type="synonym">Agaricus rosellus</name>
    <dbReference type="NCBI Taxonomy" id="1033263"/>
    <lineage>
        <taxon>Eukaryota</taxon>
        <taxon>Fungi</taxon>
        <taxon>Dikarya</taxon>
        <taxon>Basidiomycota</taxon>
        <taxon>Agaricomycotina</taxon>
        <taxon>Agaricomycetes</taxon>
        <taxon>Agaricomycetidae</taxon>
        <taxon>Agaricales</taxon>
        <taxon>Marasmiineae</taxon>
        <taxon>Mycenaceae</taxon>
        <taxon>Mycena</taxon>
    </lineage>
</organism>
<sequence length="395" mass="41991">MILLPTLKSIDDADVIVNSAAVPELGLPVCEGPSPQDDPPPPYFEAQTPSGSDSPATSDPPTTAVRPTNFLSLSRGSRSITGTYAIDARIRIPQALLPPLEPHETEGTRRNLSLHTTNGPINVDVFVYGDLNSKVSMLLESSSAPITARLHTPDPVRPPIRLIAHSSNGPITIHLPPSFCGPVTIRSRSPAVRVSERLAAEVTTFSEEEYARRCFVGDFSAWTEEEWAGDVLEVESAWGSVALGYADDADAGNFMGPFAFTYQDLNGTDALRKALGQVPHVSPPVLSADDLTKAFGRRPAFPHVASFTPPGAMPLPQAFGNLNFPHGPAFLPGMGALPPGMVHPALWMHGHGCGRGRGGGRGGLARGFGPGRHMHVHPLMARHNGMNLNAGAAFR</sequence>
<evidence type="ECO:0000313" key="3">
    <source>
        <dbReference type="EMBL" id="KAJ7691033.1"/>
    </source>
</evidence>
<dbReference type="AlphaFoldDB" id="A0AAD7GHF2"/>
<keyword evidence="4" id="KW-1185">Reference proteome</keyword>
<dbReference type="Pfam" id="PF24016">
    <property type="entry name" value="DUF7330"/>
    <property type="match status" value="1"/>
</dbReference>
<gene>
    <name evidence="3" type="ORF">B0H17DRAFT_1063923</name>
</gene>
<reference evidence="3" key="1">
    <citation type="submission" date="2023-03" db="EMBL/GenBank/DDBJ databases">
        <title>Massive genome expansion in bonnet fungi (Mycena s.s.) driven by repeated elements and novel gene families across ecological guilds.</title>
        <authorList>
            <consortium name="Lawrence Berkeley National Laboratory"/>
            <person name="Harder C.B."/>
            <person name="Miyauchi S."/>
            <person name="Viragh M."/>
            <person name="Kuo A."/>
            <person name="Thoen E."/>
            <person name="Andreopoulos B."/>
            <person name="Lu D."/>
            <person name="Skrede I."/>
            <person name="Drula E."/>
            <person name="Henrissat B."/>
            <person name="Morin E."/>
            <person name="Kohler A."/>
            <person name="Barry K."/>
            <person name="LaButti K."/>
            <person name="Morin E."/>
            <person name="Salamov A."/>
            <person name="Lipzen A."/>
            <person name="Mereny Z."/>
            <person name="Hegedus B."/>
            <person name="Baldrian P."/>
            <person name="Stursova M."/>
            <person name="Weitz H."/>
            <person name="Taylor A."/>
            <person name="Grigoriev I.V."/>
            <person name="Nagy L.G."/>
            <person name="Martin F."/>
            <person name="Kauserud H."/>
        </authorList>
    </citation>
    <scope>NUCLEOTIDE SEQUENCE</scope>
    <source>
        <strain evidence="3">CBHHK067</strain>
    </source>
</reference>
<evidence type="ECO:0000256" key="1">
    <source>
        <dbReference type="SAM" id="MobiDB-lite"/>
    </source>
</evidence>
<feature type="region of interest" description="Disordered" evidence="1">
    <location>
        <begin position="28"/>
        <end position="70"/>
    </location>
</feature>
<name>A0AAD7GHF2_MYCRO</name>
<dbReference type="EMBL" id="JARKIE010000061">
    <property type="protein sequence ID" value="KAJ7691033.1"/>
    <property type="molecule type" value="Genomic_DNA"/>
</dbReference>
<comment type="caution">
    <text evidence="3">The sequence shown here is derived from an EMBL/GenBank/DDBJ whole genome shotgun (WGS) entry which is preliminary data.</text>
</comment>
<evidence type="ECO:0000313" key="4">
    <source>
        <dbReference type="Proteomes" id="UP001221757"/>
    </source>
</evidence>
<dbReference type="Proteomes" id="UP001221757">
    <property type="component" value="Unassembled WGS sequence"/>
</dbReference>
<proteinExistence type="predicted"/>
<dbReference type="InterPro" id="IPR055754">
    <property type="entry name" value="DUF7330"/>
</dbReference>
<protein>
    <recommendedName>
        <fullName evidence="2">DUF7330 domain-containing protein</fullName>
    </recommendedName>
</protein>
<accession>A0AAD7GHF2</accession>
<feature type="domain" description="DUF7330" evidence="2">
    <location>
        <begin position="69"/>
        <end position="248"/>
    </location>
</feature>
<evidence type="ECO:0000259" key="2">
    <source>
        <dbReference type="Pfam" id="PF24016"/>
    </source>
</evidence>
<feature type="compositionally biased region" description="Polar residues" evidence="1">
    <location>
        <begin position="47"/>
        <end position="70"/>
    </location>
</feature>